<dbReference type="Gene3D" id="3.40.50.1980">
    <property type="entry name" value="Nitrogenase molybdenum iron protein domain"/>
    <property type="match status" value="1"/>
</dbReference>
<dbReference type="Proteomes" id="UP000295008">
    <property type="component" value="Unassembled WGS sequence"/>
</dbReference>
<organism evidence="1 2">
    <name type="scientific">Hydrogenispora ethanolica</name>
    <dbReference type="NCBI Taxonomy" id="1082276"/>
    <lineage>
        <taxon>Bacteria</taxon>
        <taxon>Bacillati</taxon>
        <taxon>Bacillota</taxon>
        <taxon>Hydrogenispora</taxon>
    </lineage>
</organism>
<dbReference type="SUPFAM" id="SSF53807">
    <property type="entry name" value="Helical backbone' metal receptor"/>
    <property type="match status" value="1"/>
</dbReference>
<comment type="caution">
    <text evidence="1">The sequence shown here is derived from an EMBL/GenBank/DDBJ whole genome shotgun (WGS) entry which is preliminary data.</text>
</comment>
<dbReference type="EMBL" id="SLUN01000052">
    <property type="protein sequence ID" value="TCL56047.1"/>
    <property type="molecule type" value="Genomic_DNA"/>
</dbReference>
<evidence type="ECO:0000313" key="1">
    <source>
        <dbReference type="EMBL" id="TCL56047.1"/>
    </source>
</evidence>
<sequence>MRSSSRRIEAIFVILAVWLLALWVPEAPAANGKSILVEDVTGRKVQVPQPLKRAIWLEKGEIMYALGVTDRLCGIGTSNDGRFHAEYMNLFTTVRLTNTSNLGNP</sequence>
<accession>A0A4R1QRJ1</accession>
<gene>
    <name evidence="1" type="ORF">EDC14_105228</name>
</gene>
<keyword evidence="2" id="KW-1185">Reference proteome</keyword>
<reference evidence="1 2" key="1">
    <citation type="submission" date="2019-03" db="EMBL/GenBank/DDBJ databases">
        <title>Genomic Encyclopedia of Type Strains, Phase IV (KMG-IV): sequencing the most valuable type-strain genomes for metagenomic binning, comparative biology and taxonomic classification.</title>
        <authorList>
            <person name="Goeker M."/>
        </authorList>
    </citation>
    <scope>NUCLEOTIDE SEQUENCE [LARGE SCALE GENOMIC DNA]</scope>
    <source>
        <strain evidence="1 2">LX-B</strain>
    </source>
</reference>
<evidence type="ECO:0000313" key="2">
    <source>
        <dbReference type="Proteomes" id="UP000295008"/>
    </source>
</evidence>
<dbReference type="RefSeq" id="WP_207930790.1">
    <property type="nucleotide sequence ID" value="NZ_SLUN01000052.1"/>
</dbReference>
<name>A0A4R1QRJ1_HYDET</name>
<dbReference type="AlphaFoldDB" id="A0A4R1QRJ1"/>
<proteinExistence type="predicted"/>
<protein>
    <submittedName>
        <fullName evidence="1">Uncharacterized protein</fullName>
    </submittedName>
</protein>